<comment type="caution">
    <text evidence="3">The sequence shown here is derived from an EMBL/GenBank/DDBJ whole genome shotgun (WGS) entry which is preliminary data.</text>
</comment>
<sequence>MSSSVTGGDALRRVEGEASPCVSPSMEGVLPIRGVDGSTGEALPMGVVPGLRGVGDPYMADVVRWAAMDVPSIMVEEDLTKLREAYRIPEDIELILPEPNERACFPRRGCTALHLNAFVSGMRLPLHPMFRRILRAYDLAPTQVSPNGWSQMVGGMYLWFRHSFGAEMPLHVFQTIYQPRKLPRKKGGTEEVGVVLFLSLERVFDDPEPDLDAPSVSPSSLRTAWRHGRRPEVDIPGGPEDPELRIPLESPSLSSRAWVDSFQRKVVEGLSRAGNKEVPGASNVIDVDDAPEVEVPLTRKRKANAGAGTGPSAADIAGPYTAGSVPLLQRTLAVNTSGEVVLEGPSKSTSTTEGVAEGPYDSRRRLRELIGAPGSRIPDEQLRDVPFYPAMGAQAVKKYFTPKWEEFSSHGSVEDVLEASLASAIRASTLQMKVLGEFRTRMQEQRKLAAQASRADKEHEQAMEGLKMALESARAAYEQLEADLKESDSNLLNMTKQLDNANAAQKVAAEALETANNDKRRLLEEAKSREEEMSGLRAELAKSEKGRKEAEDGKKEVEARLADAEADFVANFHNTEAYTNFADYFARVGHQEVLTVLRNDHPEFNVKNLEVRFPPPDAEGEEDS</sequence>
<dbReference type="Proteomes" id="UP001604336">
    <property type="component" value="Unassembled WGS sequence"/>
</dbReference>
<feature type="region of interest" description="Disordered" evidence="1">
    <location>
        <begin position="526"/>
        <end position="552"/>
    </location>
</feature>
<feature type="domain" description="Transposase (putative) gypsy type" evidence="2">
    <location>
        <begin position="114"/>
        <end position="178"/>
    </location>
</feature>
<evidence type="ECO:0000259" key="2">
    <source>
        <dbReference type="Pfam" id="PF04195"/>
    </source>
</evidence>
<proteinExistence type="predicted"/>
<evidence type="ECO:0000256" key="1">
    <source>
        <dbReference type="SAM" id="MobiDB-lite"/>
    </source>
</evidence>
<evidence type="ECO:0000313" key="4">
    <source>
        <dbReference type="Proteomes" id="UP001604336"/>
    </source>
</evidence>
<reference evidence="4" key="1">
    <citation type="submission" date="2024-07" db="EMBL/GenBank/DDBJ databases">
        <title>Two chromosome-level genome assemblies of Korean endemic species Abeliophyllum distichum and Forsythia ovata (Oleaceae).</title>
        <authorList>
            <person name="Jang H."/>
        </authorList>
    </citation>
    <scope>NUCLEOTIDE SEQUENCE [LARGE SCALE GENOMIC DNA]</scope>
</reference>
<dbReference type="InterPro" id="IPR007321">
    <property type="entry name" value="Transposase_28"/>
</dbReference>
<accession>A0ABD1U3G7</accession>
<gene>
    <name evidence="3" type="ORF">Adt_15786</name>
</gene>
<dbReference type="Pfam" id="PF04195">
    <property type="entry name" value="Transposase_28"/>
    <property type="match status" value="1"/>
</dbReference>
<feature type="region of interest" description="Disordered" evidence="1">
    <location>
        <begin position="1"/>
        <end position="22"/>
    </location>
</feature>
<keyword evidence="4" id="KW-1185">Reference proteome</keyword>
<evidence type="ECO:0000313" key="3">
    <source>
        <dbReference type="EMBL" id="KAL2519539.1"/>
    </source>
</evidence>
<name>A0ABD1U3G7_9LAMI</name>
<dbReference type="AlphaFoldDB" id="A0ABD1U3G7"/>
<organism evidence="3 4">
    <name type="scientific">Abeliophyllum distichum</name>
    <dbReference type="NCBI Taxonomy" id="126358"/>
    <lineage>
        <taxon>Eukaryota</taxon>
        <taxon>Viridiplantae</taxon>
        <taxon>Streptophyta</taxon>
        <taxon>Embryophyta</taxon>
        <taxon>Tracheophyta</taxon>
        <taxon>Spermatophyta</taxon>
        <taxon>Magnoliopsida</taxon>
        <taxon>eudicotyledons</taxon>
        <taxon>Gunneridae</taxon>
        <taxon>Pentapetalae</taxon>
        <taxon>asterids</taxon>
        <taxon>lamiids</taxon>
        <taxon>Lamiales</taxon>
        <taxon>Oleaceae</taxon>
        <taxon>Forsythieae</taxon>
        <taxon>Abeliophyllum</taxon>
    </lineage>
</organism>
<protein>
    <recommendedName>
        <fullName evidence="2">Transposase (putative) gypsy type domain-containing protein</fullName>
    </recommendedName>
</protein>
<dbReference type="EMBL" id="JBFOLK010000004">
    <property type="protein sequence ID" value="KAL2519539.1"/>
    <property type="molecule type" value="Genomic_DNA"/>
</dbReference>